<organism evidence="2 3">
    <name type="scientific">Raphidocelis subcapitata</name>
    <dbReference type="NCBI Taxonomy" id="307507"/>
    <lineage>
        <taxon>Eukaryota</taxon>
        <taxon>Viridiplantae</taxon>
        <taxon>Chlorophyta</taxon>
        <taxon>core chlorophytes</taxon>
        <taxon>Chlorophyceae</taxon>
        <taxon>CS clade</taxon>
        <taxon>Sphaeropleales</taxon>
        <taxon>Selenastraceae</taxon>
        <taxon>Raphidocelis</taxon>
    </lineage>
</organism>
<name>A0A2V0P4H0_9CHLO</name>
<keyword evidence="3" id="KW-1185">Reference proteome</keyword>
<dbReference type="OrthoDB" id="544912at2759"/>
<dbReference type="Proteomes" id="UP000247498">
    <property type="component" value="Unassembled WGS sequence"/>
</dbReference>
<dbReference type="AlphaFoldDB" id="A0A2V0P4H0"/>
<comment type="caution">
    <text evidence="2">The sequence shown here is derived from an EMBL/GenBank/DDBJ whole genome shotgun (WGS) entry which is preliminary data.</text>
</comment>
<reference evidence="2 3" key="1">
    <citation type="journal article" date="2018" name="Sci. Rep.">
        <title>Raphidocelis subcapitata (=Pseudokirchneriella subcapitata) provides an insight into genome evolution and environmental adaptations in the Sphaeropleales.</title>
        <authorList>
            <person name="Suzuki S."/>
            <person name="Yamaguchi H."/>
            <person name="Nakajima N."/>
            <person name="Kawachi M."/>
        </authorList>
    </citation>
    <scope>NUCLEOTIDE SEQUENCE [LARGE SCALE GENOMIC DNA]</scope>
    <source>
        <strain evidence="2 3">NIES-35</strain>
    </source>
</reference>
<evidence type="ECO:0000256" key="1">
    <source>
        <dbReference type="SAM" id="Coils"/>
    </source>
</evidence>
<dbReference type="FunCoup" id="A0A2V0P4H0">
    <property type="interactions" value="65"/>
</dbReference>
<evidence type="ECO:0000313" key="3">
    <source>
        <dbReference type="Proteomes" id="UP000247498"/>
    </source>
</evidence>
<evidence type="ECO:0000313" key="2">
    <source>
        <dbReference type="EMBL" id="GBF92750.1"/>
    </source>
</evidence>
<dbReference type="STRING" id="307507.A0A2V0P4H0"/>
<dbReference type="PANTHER" id="PTHR36080">
    <property type="entry name" value="DBJ|BAA96220.1"/>
    <property type="match status" value="1"/>
</dbReference>
<dbReference type="InParanoid" id="A0A2V0P4H0"/>
<dbReference type="EMBL" id="BDRX01000034">
    <property type="protein sequence ID" value="GBF92750.1"/>
    <property type="molecule type" value="Genomic_DNA"/>
</dbReference>
<gene>
    <name evidence="2" type="ORF">Rsub_05119</name>
</gene>
<accession>A0A2V0P4H0</accession>
<dbReference type="PANTHER" id="PTHR36080:SF1">
    <property type="entry name" value="DBJ|BAA96220.1"/>
    <property type="match status" value="1"/>
</dbReference>
<keyword evidence="1" id="KW-0175">Coiled coil</keyword>
<feature type="coiled-coil region" evidence="1">
    <location>
        <begin position="79"/>
        <end position="134"/>
    </location>
</feature>
<sequence>MHASRQQEAPSASPERGQAVLTMQHLARNVLESPPPSATDWGAALGNAENAKLSAAALRELLADAVYLDEDAFAGANTLQLYAQRLAAQQRRARELEGVAEALRAEVALKDEALAAARDSVAAANARVRELQGELDANAAVFELHYREIMLKNEELERLKAVIEGLGGGGGITGGGGGGGPRW</sequence>
<protein>
    <submittedName>
        <fullName evidence="2">Uncharacterized protein</fullName>
    </submittedName>
</protein>
<proteinExistence type="predicted"/>